<dbReference type="AlphaFoldDB" id="A0AAN9FGN8"/>
<organism evidence="1 2">
    <name type="scientific">Crotalaria pallida</name>
    <name type="common">Smooth rattlebox</name>
    <name type="synonym">Crotalaria striata</name>
    <dbReference type="NCBI Taxonomy" id="3830"/>
    <lineage>
        <taxon>Eukaryota</taxon>
        <taxon>Viridiplantae</taxon>
        <taxon>Streptophyta</taxon>
        <taxon>Embryophyta</taxon>
        <taxon>Tracheophyta</taxon>
        <taxon>Spermatophyta</taxon>
        <taxon>Magnoliopsida</taxon>
        <taxon>eudicotyledons</taxon>
        <taxon>Gunneridae</taxon>
        <taxon>Pentapetalae</taxon>
        <taxon>rosids</taxon>
        <taxon>fabids</taxon>
        <taxon>Fabales</taxon>
        <taxon>Fabaceae</taxon>
        <taxon>Papilionoideae</taxon>
        <taxon>50 kb inversion clade</taxon>
        <taxon>genistoids sensu lato</taxon>
        <taxon>core genistoids</taxon>
        <taxon>Crotalarieae</taxon>
        <taxon>Crotalaria</taxon>
    </lineage>
</organism>
<dbReference type="EMBL" id="JAYWIO010000003">
    <property type="protein sequence ID" value="KAK7276057.1"/>
    <property type="molecule type" value="Genomic_DNA"/>
</dbReference>
<dbReference type="Proteomes" id="UP001372338">
    <property type="component" value="Unassembled WGS sequence"/>
</dbReference>
<comment type="caution">
    <text evidence="1">The sequence shown here is derived from an EMBL/GenBank/DDBJ whole genome shotgun (WGS) entry which is preliminary data.</text>
</comment>
<reference evidence="1 2" key="1">
    <citation type="submission" date="2024-01" db="EMBL/GenBank/DDBJ databases">
        <title>The genomes of 5 underutilized Papilionoideae crops provide insights into root nodulation and disease resistanc.</title>
        <authorList>
            <person name="Yuan L."/>
        </authorList>
    </citation>
    <scope>NUCLEOTIDE SEQUENCE [LARGE SCALE GENOMIC DNA]</scope>
    <source>
        <strain evidence="1">ZHUSHIDOU_FW_LH</strain>
        <tissue evidence="1">Leaf</tissue>
    </source>
</reference>
<proteinExistence type="predicted"/>
<accession>A0AAN9FGN8</accession>
<gene>
    <name evidence="1" type="ORF">RIF29_17188</name>
</gene>
<name>A0AAN9FGN8_CROPI</name>
<evidence type="ECO:0000313" key="1">
    <source>
        <dbReference type="EMBL" id="KAK7276057.1"/>
    </source>
</evidence>
<protein>
    <submittedName>
        <fullName evidence="1">Uncharacterized protein</fullName>
    </submittedName>
</protein>
<evidence type="ECO:0000313" key="2">
    <source>
        <dbReference type="Proteomes" id="UP001372338"/>
    </source>
</evidence>
<keyword evidence="2" id="KW-1185">Reference proteome</keyword>
<sequence length="78" mass="8545">MLLSLLLRCRTMVIISPSTKLSSYRQKSILDEKENTSNPNPSHVYLVDSVSSSAVSNQFPDNITVSVAGGFIFHSAED</sequence>